<dbReference type="InterPro" id="IPR034164">
    <property type="entry name" value="Pepsin-like_dom"/>
</dbReference>
<dbReference type="GO" id="GO:0004190">
    <property type="term" value="F:aspartic-type endopeptidase activity"/>
    <property type="evidence" value="ECO:0007669"/>
    <property type="project" value="InterPro"/>
</dbReference>
<dbReference type="AlphaFoldDB" id="A0A1X2J133"/>
<dbReference type="Proteomes" id="UP000193560">
    <property type="component" value="Unassembled WGS sequence"/>
</dbReference>
<dbReference type="SUPFAM" id="SSF50630">
    <property type="entry name" value="Acid proteases"/>
    <property type="match status" value="1"/>
</dbReference>
<dbReference type="InterPro" id="IPR021109">
    <property type="entry name" value="Peptidase_aspartic_dom_sf"/>
</dbReference>
<dbReference type="InterPro" id="IPR033121">
    <property type="entry name" value="PEPTIDASE_A1"/>
</dbReference>
<dbReference type="PANTHER" id="PTHR47966:SF51">
    <property type="entry name" value="BETA-SITE APP-CLEAVING ENZYME, ISOFORM A-RELATED"/>
    <property type="match status" value="1"/>
</dbReference>
<protein>
    <submittedName>
        <fullName evidence="5">Aspartic peptidase domain-containing protein</fullName>
    </submittedName>
</protein>
<evidence type="ECO:0000313" key="5">
    <source>
        <dbReference type="EMBL" id="ORZ25513.1"/>
    </source>
</evidence>
<dbReference type="EMBL" id="MCGE01000001">
    <property type="protein sequence ID" value="ORZ25513.1"/>
    <property type="molecule type" value="Genomic_DNA"/>
</dbReference>
<dbReference type="Gene3D" id="2.40.70.10">
    <property type="entry name" value="Acid Proteases"/>
    <property type="match status" value="2"/>
</dbReference>
<comment type="caution">
    <text evidence="5">The sequence shown here is derived from an EMBL/GenBank/DDBJ whole genome shotgun (WGS) entry which is preliminary data.</text>
</comment>
<dbReference type="PANTHER" id="PTHR47966">
    <property type="entry name" value="BETA-SITE APP-CLEAVING ENZYME, ISOFORM A-RELATED"/>
    <property type="match status" value="1"/>
</dbReference>
<feature type="signal peptide" evidence="3">
    <location>
        <begin position="1"/>
        <end position="20"/>
    </location>
</feature>
<feature type="domain" description="Peptidase A1" evidence="4">
    <location>
        <begin position="51"/>
        <end position="443"/>
    </location>
</feature>
<dbReference type="InterPro" id="IPR001461">
    <property type="entry name" value="Aspartic_peptidase_A1"/>
</dbReference>
<reference evidence="5 6" key="1">
    <citation type="submission" date="2016-07" db="EMBL/GenBank/DDBJ databases">
        <title>Pervasive Adenine N6-methylation of Active Genes in Fungi.</title>
        <authorList>
            <consortium name="DOE Joint Genome Institute"/>
            <person name="Mondo S.J."/>
            <person name="Dannebaum R.O."/>
            <person name="Kuo R.C."/>
            <person name="Labutti K."/>
            <person name="Haridas S."/>
            <person name="Kuo A."/>
            <person name="Salamov A."/>
            <person name="Ahrendt S.R."/>
            <person name="Lipzen A."/>
            <person name="Sullivan W."/>
            <person name="Andreopoulos W.B."/>
            <person name="Clum A."/>
            <person name="Lindquist E."/>
            <person name="Daum C."/>
            <person name="Ramamoorthy G.K."/>
            <person name="Gryganskyi A."/>
            <person name="Culley D."/>
            <person name="Magnuson J.K."/>
            <person name="James T.Y."/>
            <person name="O'Malley M.A."/>
            <person name="Stajich J.E."/>
            <person name="Spatafora J.W."/>
            <person name="Visel A."/>
            <person name="Grigoriev I.V."/>
        </authorList>
    </citation>
    <scope>NUCLEOTIDE SEQUENCE [LARGE SCALE GENOMIC DNA]</scope>
    <source>
        <strain evidence="5 6">NRRL 1336</strain>
    </source>
</reference>
<evidence type="ECO:0000256" key="3">
    <source>
        <dbReference type="SAM" id="SignalP"/>
    </source>
</evidence>
<accession>A0A1X2J133</accession>
<gene>
    <name evidence="5" type="ORF">BCR42DRAFT_431162</name>
</gene>
<dbReference type="OrthoDB" id="2747330at2759"/>
<keyword evidence="3" id="KW-0732">Signal</keyword>
<dbReference type="CDD" id="cd05471">
    <property type="entry name" value="pepsin_like"/>
    <property type="match status" value="1"/>
</dbReference>
<sequence length="477" mass="52182">MLLSLIPIVLLLIHGQLLSGLEIPGLESQILKFPSVEDVLKIPLHFVGGVPTLSFGVGTPTQPVTGVFDTGSLMTWIMSDQCNSSVCTGVANKFHRKESSTNHDLGYTIEIDYIDGSSVRLLPELDKLTLLDDIVIPEHLMAEAIEVYYPKTYPTSANGRLGVGDFGAFIKYVANLEGVIKDKTGLLKGILTRAVGDDRTATGYAASGSPDFKKRDGVHAPFYWTLGSDPSMHDESDKLYNLRLMSPSAKVLSPYWKLPLHGIKLVGQVENAVNDTKKEDQPTQKKASLLSSPLIKRAPSPSPSSSSSSSSELLLRLDLPNSAYGSIDSSTPYLHLPRKLSQALNQKLGAEYDSSLELYTIPCDRKADGAPLLVFEFEGVDALLPAHQYIIKKNQKCHTAILDNIKSKNNNDDEDEDQIHLGGPFFRSYYIEYYTAERKVAIAESPAKLGLLRETSVDGSYHLTSLIDKGLDVLSSV</sequence>
<feature type="region of interest" description="Disordered" evidence="2">
    <location>
        <begin position="274"/>
        <end position="311"/>
    </location>
</feature>
<comment type="similarity">
    <text evidence="1">Belongs to the peptidase A1 family.</text>
</comment>
<name>A0A1X2J133_9FUNG</name>
<dbReference type="STRING" id="90262.A0A1X2J133"/>
<feature type="chain" id="PRO_5012778387" evidence="3">
    <location>
        <begin position="21"/>
        <end position="477"/>
    </location>
</feature>
<organism evidence="5 6">
    <name type="scientific">Absidia repens</name>
    <dbReference type="NCBI Taxonomy" id="90262"/>
    <lineage>
        <taxon>Eukaryota</taxon>
        <taxon>Fungi</taxon>
        <taxon>Fungi incertae sedis</taxon>
        <taxon>Mucoromycota</taxon>
        <taxon>Mucoromycotina</taxon>
        <taxon>Mucoromycetes</taxon>
        <taxon>Mucorales</taxon>
        <taxon>Cunninghamellaceae</taxon>
        <taxon>Absidia</taxon>
    </lineage>
</organism>
<evidence type="ECO:0000256" key="2">
    <source>
        <dbReference type="SAM" id="MobiDB-lite"/>
    </source>
</evidence>
<keyword evidence="6" id="KW-1185">Reference proteome</keyword>
<dbReference type="PROSITE" id="PS51767">
    <property type="entry name" value="PEPTIDASE_A1"/>
    <property type="match status" value="1"/>
</dbReference>
<evidence type="ECO:0000256" key="1">
    <source>
        <dbReference type="ARBA" id="ARBA00007447"/>
    </source>
</evidence>
<dbReference type="Pfam" id="PF00026">
    <property type="entry name" value="Asp"/>
    <property type="match status" value="2"/>
</dbReference>
<dbReference type="GO" id="GO:0006508">
    <property type="term" value="P:proteolysis"/>
    <property type="evidence" value="ECO:0007669"/>
    <property type="project" value="InterPro"/>
</dbReference>
<evidence type="ECO:0000313" key="6">
    <source>
        <dbReference type="Proteomes" id="UP000193560"/>
    </source>
</evidence>
<evidence type="ECO:0000259" key="4">
    <source>
        <dbReference type="PROSITE" id="PS51767"/>
    </source>
</evidence>
<proteinExistence type="inferred from homology"/>